<proteinExistence type="predicted"/>
<accession>A0A9P8PR05</accession>
<name>A0A9P8PR05_9ASCO</name>
<organism evidence="1 2">
    <name type="scientific">Wickerhamomyces mucosus</name>
    <dbReference type="NCBI Taxonomy" id="1378264"/>
    <lineage>
        <taxon>Eukaryota</taxon>
        <taxon>Fungi</taxon>
        <taxon>Dikarya</taxon>
        <taxon>Ascomycota</taxon>
        <taxon>Saccharomycotina</taxon>
        <taxon>Saccharomycetes</taxon>
        <taxon>Phaffomycetales</taxon>
        <taxon>Wickerhamomycetaceae</taxon>
        <taxon>Wickerhamomyces</taxon>
    </lineage>
</organism>
<gene>
    <name evidence="1" type="ORF">WICMUC_002220</name>
</gene>
<reference evidence="1" key="2">
    <citation type="submission" date="2021-01" db="EMBL/GenBank/DDBJ databases">
        <authorList>
            <person name="Schikora-Tamarit M.A."/>
        </authorList>
    </citation>
    <scope>NUCLEOTIDE SEQUENCE</scope>
    <source>
        <strain evidence="1">CBS6341</strain>
    </source>
</reference>
<keyword evidence="2" id="KW-1185">Reference proteome</keyword>
<dbReference type="AlphaFoldDB" id="A0A9P8PR05"/>
<dbReference type="EMBL" id="JAEUBF010000681">
    <property type="protein sequence ID" value="KAH3675924.1"/>
    <property type="molecule type" value="Genomic_DNA"/>
</dbReference>
<evidence type="ECO:0000313" key="2">
    <source>
        <dbReference type="Proteomes" id="UP000769528"/>
    </source>
</evidence>
<evidence type="ECO:0000313" key="1">
    <source>
        <dbReference type="EMBL" id="KAH3675924.1"/>
    </source>
</evidence>
<reference evidence="1" key="1">
    <citation type="journal article" date="2021" name="Open Biol.">
        <title>Shared evolutionary footprints suggest mitochondrial oxidative damage underlies multiple complex I losses in fungi.</title>
        <authorList>
            <person name="Schikora-Tamarit M.A."/>
            <person name="Marcet-Houben M."/>
            <person name="Nosek J."/>
            <person name="Gabaldon T."/>
        </authorList>
    </citation>
    <scope>NUCLEOTIDE SEQUENCE</scope>
    <source>
        <strain evidence="1">CBS6341</strain>
    </source>
</reference>
<dbReference type="Proteomes" id="UP000769528">
    <property type="component" value="Unassembled WGS sequence"/>
</dbReference>
<sequence length="170" mass="17843">MNVDIPEPSTLSSRQQNSIDCTQESFTTSSIEALHAGANSTILPITGLTCAGSCSTVTDSCGVAVSLIPSSTFSTEFETVTALGSELDEVSEVLSASSSISFKGFANAFDKLENAEGTGFCLTSSLSTMDGVLVNKLLNESLSLPVQNNLKLLSDNLGIFHGNFFKTIQQ</sequence>
<comment type="caution">
    <text evidence="1">The sequence shown here is derived from an EMBL/GenBank/DDBJ whole genome shotgun (WGS) entry which is preliminary data.</text>
</comment>
<protein>
    <submittedName>
        <fullName evidence="1">Uncharacterized protein</fullName>
    </submittedName>
</protein>